<evidence type="ECO:0000313" key="1">
    <source>
        <dbReference type="EMBL" id="KAJ7987151.1"/>
    </source>
</evidence>
<protein>
    <submittedName>
        <fullName evidence="1">Uncharacterized protein</fullName>
    </submittedName>
</protein>
<dbReference type="Proteomes" id="UP001157502">
    <property type="component" value="Chromosome 33"/>
</dbReference>
<comment type="caution">
    <text evidence="1">The sequence shown here is derived from an EMBL/GenBank/DDBJ whole genome shotgun (WGS) entry which is preliminary data.</text>
</comment>
<dbReference type="EMBL" id="CM055760">
    <property type="protein sequence ID" value="KAJ7987151.1"/>
    <property type="molecule type" value="Genomic_DNA"/>
</dbReference>
<organism evidence="1 2">
    <name type="scientific">Dallia pectoralis</name>
    <name type="common">Alaska blackfish</name>
    <dbReference type="NCBI Taxonomy" id="75939"/>
    <lineage>
        <taxon>Eukaryota</taxon>
        <taxon>Metazoa</taxon>
        <taxon>Chordata</taxon>
        <taxon>Craniata</taxon>
        <taxon>Vertebrata</taxon>
        <taxon>Euteleostomi</taxon>
        <taxon>Actinopterygii</taxon>
        <taxon>Neopterygii</taxon>
        <taxon>Teleostei</taxon>
        <taxon>Protacanthopterygii</taxon>
        <taxon>Esociformes</taxon>
        <taxon>Umbridae</taxon>
        <taxon>Dallia</taxon>
    </lineage>
</organism>
<gene>
    <name evidence="1" type="ORF">DPEC_G00335780</name>
</gene>
<reference evidence="1" key="1">
    <citation type="submission" date="2021-05" db="EMBL/GenBank/DDBJ databases">
        <authorList>
            <person name="Pan Q."/>
            <person name="Jouanno E."/>
            <person name="Zahm M."/>
            <person name="Klopp C."/>
            <person name="Cabau C."/>
            <person name="Louis A."/>
            <person name="Berthelot C."/>
            <person name="Parey E."/>
            <person name="Roest Crollius H."/>
            <person name="Montfort J."/>
            <person name="Robinson-Rechavi M."/>
            <person name="Bouchez O."/>
            <person name="Lampietro C."/>
            <person name="Lopez Roques C."/>
            <person name="Donnadieu C."/>
            <person name="Postlethwait J."/>
            <person name="Bobe J."/>
            <person name="Dillon D."/>
            <person name="Chandos A."/>
            <person name="von Hippel F."/>
            <person name="Guiguen Y."/>
        </authorList>
    </citation>
    <scope>NUCLEOTIDE SEQUENCE</scope>
    <source>
        <strain evidence="1">YG-Jan2019</strain>
    </source>
</reference>
<sequence length="91" mass="9579">MGRYPRGCETPKPRRQSARSYDSCPHPPRLSPGSQAGCSYRSCSLLGFKPPPPPHAVPLLPSSPPPPPEGSVDGSVAVPEAPTEETGTMTE</sequence>
<name>A0ACC2F732_DALPE</name>
<accession>A0ACC2F732</accession>
<proteinExistence type="predicted"/>
<keyword evidence="2" id="KW-1185">Reference proteome</keyword>
<evidence type="ECO:0000313" key="2">
    <source>
        <dbReference type="Proteomes" id="UP001157502"/>
    </source>
</evidence>